<reference evidence="2 3" key="1">
    <citation type="submission" date="2019-02" db="EMBL/GenBank/DDBJ databases">
        <title>Genomic Encyclopedia of Type Strains, Phase IV (KMG-IV): sequencing the most valuable type-strain genomes for metagenomic binning, comparative biology and taxonomic classification.</title>
        <authorList>
            <person name="Goeker M."/>
        </authorList>
    </citation>
    <scope>NUCLEOTIDE SEQUENCE [LARGE SCALE GENOMIC DNA]</scope>
    <source>
        <strain evidence="2 3">DSM 23814</strain>
    </source>
</reference>
<dbReference type="PANTHER" id="PTHR38690">
    <property type="entry name" value="PROTEASE-RELATED"/>
    <property type="match status" value="1"/>
</dbReference>
<dbReference type="Proteomes" id="UP000293398">
    <property type="component" value="Unassembled WGS sequence"/>
</dbReference>
<feature type="domain" description="YhdP central" evidence="1">
    <location>
        <begin position="364"/>
        <end position="1208"/>
    </location>
</feature>
<evidence type="ECO:0000313" key="3">
    <source>
        <dbReference type="Proteomes" id="UP000293398"/>
    </source>
</evidence>
<sequence>MNLPYRLLKSAGTLLIALIVLAMAAVLAVRFLLAPNIDQFREQVEQRLSAATGQHVTIEKLAIDWTGIVPRLRLQALQIADQTDTPMLTVGEAVASLDWRRAVQLQLEPAAVEIQQIHLNMIRDRQNRIWLLGRRLDSDNVHSAPEAVDAGNVTLAPLADLLQALPEITVLNGSFSWTDQTRPQAGPFTLSDFTLQLTKNGPKRVLSASARMPAKVGHSIQLLSSLQQDGVAGKQTSPWSGNLRVSVLNLDVLAARPWFDIPQKVKSGIVSHAVVDLQIDSNVPQNMMVAYGLEKVRVEDHIRNHEFIIAADSLTSRLSSSFTSVINEFNRWRLSMHESGVADGISYPPVQFESSVKGFYYKDPVIFENPLSIDQASVRGDFSRNSVQEPRVKFTQATVHNRDLQMEGTGTWRSDVNSDNGIVDLSGSLRAVSLPHLHNYLPNVMDPDAREWLKDAFKNGQLSAAEFELKGVVDDFPFGLAPDAGSFLLRGTYANLLLNYHQKDIRGKRWPVVNSDSGTIHFQNDQIIIDSIQAFYAMPEGQRLDLDAFHGVVSSLEKNTTVDLQAKARGRAEDFLTFTKISPLGNLINNVLDEAQGSGQWTIPIDLHIPVLDADNSRISGSIHLDDGRFRLTPDFPWAEHLEGQMPFTETQLQANAVKGVMLGGKVVLDGPIGTVGKPLSINGTLTAAGLRQLIPVQGMRRISGSTNYTSLVHFSSGGRVKVQFQSDLAGLATQFPDGLAKPKSAQWPATIVWRANDGATDNGKRYLDIRIDGTRTQAIFEHDINSSKGPYFSRGTVGVNRAAQLGPPGLTVLAQNPTLDAQAWDDIVDEFSDSAGTGHGRQILPDVSHVALQTQAFLVKNQTLTGATLAATRAGKQWNLQLNSDQAQGNGIWIPGARPRDSGNLTVRLDTLNIIEPADDLADTRTPLQKERDAAKARAGATQPLPRLDLSVKNMTVYGKQMGQMILKGYQLPGSDDWKVDYFSLVNEGGSLAAQGSIHQQGTAKDLQLQGKIVVSDLGRFLETYQLGGVIKNGNGQIDAQINWKNVQDLDLAMLNGSLSGSLQQGRLESVQSSAVKALELLSLQSFRRLPKFGETLGNSVQSGLTFDTVRSRMRLDAGRLFVEDFRLNGPSSAIVASGMTDLKSESLDFQTVVVPKLDVSGASVLAGTIVNPAVGVGAFLTQWLLQAPLQRALTVKYHVTGNWTKPLLNDMALPSEAELKSRESEKKMDELYRTH</sequence>
<organism evidence="2 3">
    <name type="scientific">Advenella incenata</name>
    <dbReference type="NCBI Taxonomy" id="267800"/>
    <lineage>
        <taxon>Bacteria</taxon>
        <taxon>Pseudomonadati</taxon>
        <taxon>Pseudomonadota</taxon>
        <taxon>Betaproteobacteria</taxon>
        <taxon>Burkholderiales</taxon>
        <taxon>Alcaligenaceae</taxon>
    </lineage>
</organism>
<dbReference type="EMBL" id="SHKO01000001">
    <property type="protein sequence ID" value="RZU00459.1"/>
    <property type="molecule type" value="Genomic_DNA"/>
</dbReference>
<evidence type="ECO:0000259" key="1">
    <source>
        <dbReference type="Pfam" id="PF13116"/>
    </source>
</evidence>
<dbReference type="OrthoDB" id="8521382at2"/>
<protein>
    <submittedName>
        <fullName evidence="2">Uncharacterized protein (TIGR02099 family)</fullName>
    </submittedName>
</protein>
<dbReference type="InterPro" id="IPR011836">
    <property type="entry name" value="YhdP"/>
</dbReference>
<feature type="domain" description="YhdP central" evidence="1">
    <location>
        <begin position="3"/>
        <end position="263"/>
    </location>
</feature>
<dbReference type="PANTHER" id="PTHR38690:SF1">
    <property type="entry name" value="PROTEASE"/>
    <property type="match status" value="1"/>
</dbReference>
<evidence type="ECO:0000313" key="2">
    <source>
        <dbReference type="EMBL" id="RZU00459.1"/>
    </source>
</evidence>
<dbReference type="RefSeq" id="WP_130303944.1">
    <property type="nucleotide sequence ID" value="NZ_SHKO01000001.1"/>
</dbReference>
<accession>A0A4Q7VVW2</accession>
<name>A0A4Q7VVW2_9BURK</name>
<keyword evidence="3" id="KW-1185">Reference proteome</keyword>
<dbReference type="InterPro" id="IPR025263">
    <property type="entry name" value="YhdP_central"/>
</dbReference>
<comment type="caution">
    <text evidence="2">The sequence shown here is derived from an EMBL/GenBank/DDBJ whole genome shotgun (WGS) entry which is preliminary data.</text>
</comment>
<gene>
    <name evidence="2" type="ORF">EV681_2269</name>
</gene>
<dbReference type="Pfam" id="PF13116">
    <property type="entry name" value="YhdP"/>
    <property type="match status" value="2"/>
</dbReference>
<dbReference type="AlphaFoldDB" id="A0A4Q7VVW2"/>
<proteinExistence type="predicted"/>